<gene>
    <name evidence="1" type="ORF">PWF71_11775</name>
</gene>
<dbReference type="Proteomes" id="UP001214756">
    <property type="component" value="Chromosome"/>
</dbReference>
<reference evidence="1" key="1">
    <citation type="submission" date="2023-02" db="EMBL/GenBank/DDBJ databases">
        <title>Genome sequence of Microbacterium liquefaciens B1075.</title>
        <authorList>
            <person name="Cao J."/>
            <person name="Li X."/>
        </authorList>
    </citation>
    <scope>NUCLEOTIDE SEQUENCE</scope>
    <source>
        <strain evidence="1">B1075</strain>
    </source>
</reference>
<dbReference type="RefSeq" id="WP_210698020.1">
    <property type="nucleotide sequence ID" value="NZ_CBDRLE010000001.1"/>
</dbReference>
<dbReference type="GeneID" id="87016389"/>
<sequence length="102" mass="11216">MVSMVEGRRRHESGVDAAQGDVEVRAEGIELRLTRAEALVFFEWLVTVNEGGGLIVDEAERRVLHDLESQLEAKLVEPFQPGYARLVDAAKKTVLGAPISES</sequence>
<protein>
    <submittedName>
        <fullName evidence="1">Uncharacterized protein</fullName>
    </submittedName>
</protein>
<name>A0AAJ5SK99_MICMQ</name>
<organism evidence="1 2">
    <name type="scientific">Microbacterium maritypicum</name>
    <name type="common">Microbacterium liquefaciens</name>
    <dbReference type="NCBI Taxonomy" id="33918"/>
    <lineage>
        <taxon>Bacteria</taxon>
        <taxon>Bacillati</taxon>
        <taxon>Actinomycetota</taxon>
        <taxon>Actinomycetes</taxon>
        <taxon>Micrococcales</taxon>
        <taxon>Microbacteriaceae</taxon>
        <taxon>Microbacterium</taxon>
    </lineage>
</organism>
<dbReference type="AlphaFoldDB" id="A0AAJ5SK99"/>
<accession>A0AAJ5SK99</accession>
<dbReference type="EMBL" id="CP118606">
    <property type="protein sequence ID" value="WEF19967.1"/>
    <property type="molecule type" value="Genomic_DNA"/>
</dbReference>
<evidence type="ECO:0000313" key="1">
    <source>
        <dbReference type="EMBL" id="WEF19967.1"/>
    </source>
</evidence>
<evidence type="ECO:0000313" key="2">
    <source>
        <dbReference type="Proteomes" id="UP001214756"/>
    </source>
</evidence>
<proteinExistence type="predicted"/>